<gene>
    <name evidence="2" type="ORF">K3721_06345</name>
    <name evidence="3" type="ORF">K3722_06475</name>
</gene>
<evidence type="ECO:0000313" key="2">
    <source>
        <dbReference type="EMBL" id="UWQ55153.1"/>
    </source>
</evidence>
<evidence type="ECO:0000313" key="4">
    <source>
        <dbReference type="Proteomes" id="UP001058184"/>
    </source>
</evidence>
<dbReference type="Proteomes" id="UP001058713">
    <property type="component" value="Chromosome"/>
</dbReference>
<dbReference type="RefSeq" id="WP_027238083.1">
    <property type="nucleotide sequence ID" value="NZ_CBDUNH010000001.1"/>
</dbReference>
<reference evidence="2" key="1">
    <citation type="submission" date="2021-08" db="EMBL/GenBank/DDBJ databases">
        <authorList>
            <person name="Nwanade C."/>
            <person name="Wang M."/>
            <person name="Masoudi A."/>
            <person name="Yu Z."/>
            <person name="Liu J."/>
        </authorList>
    </citation>
    <scope>NUCLEOTIDE SEQUENCE</scope>
    <source>
        <strain evidence="2">S122</strain>
        <strain evidence="3">S141</strain>
    </source>
</reference>
<feature type="transmembrane region" description="Helical" evidence="1">
    <location>
        <begin position="12"/>
        <end position="31"/>
    </location>
</feature>
<dbReference type="EMBL" id="CP081070">
    <property type="protein sequence ID" value="UWQ55153.1"/>
    <property type="molecule type" value="Genomic_DNA"/>
</dbReference>
<dbReference type="KEGG" id="lcae:K3721_06345"/>
<protein>
    <submittedName>
        <fullName evidence="2">Uncharacterized protein</fullName>
    </submittedName>
</protein>
<keyword evidence="4" id="KW-1185">Reference proteome</keyword>
<dbReference type="EMBL" id="CP081078">
    <property type="protein sequence ID" value="UWQ59769.1"/>
    <property type="molecule type" value="Genomic_DNA"/>
</dbReference>
<keyword evidence="1" id="KW-1133">Transmembrane helix</keyword>
<dbReference type="Proteomes" id="UP001058184">
    <property type="component" value="Chromosome"/>
</dbReference>
<name>A0A9Q9HHE3_LEICA</name>
<organism evidence="2 5">
    <name type="scientific">Leisingera caerulea</name>
    <name type="common">Phaeobacter caeruleus</name>
    <dbReference type="NCBI Taxonomy" id="506591"/>
    <lineage>
        <taxon>Bacteria</taxon>
        <taxon>Pseudomonadati</taxon>
        <taxon>Pseudomonadota</taxon>
        <taxon>Alphaproteobacteria</taxon>
        <taxon>Rhodobacterales</taxon>
        <taxon>Roseobacteraceae</taxon>
        <taxon>Leisingera</taxon>
    </lineage>
</organism>
<keyword evidence="1" id="KW-0812">Transmembrane</keyword>
<evidence type="ECO:0000256" key="1">
    <source>
        <dbReference type="SAM" id="Phobius"/>
    </source>
</evidence>
<evidence type="ECO:0000313" key="5">
    <source>
        <dbReference type="Proteomes" id="UP001058713"/>
    </source>
</evidence>
<accession>A0A9Q9HHE3</accession>
<keyword evidence="1" id="KW-0472">Membrane</keyword>
<proteinExistence type="predicted"/>
<sequence length="64" mass="6903">MFEAMGLETVIVSTIIGACALSFGASAYLFLRARPAPEAKDLDQIVKNAPYHRLHNVLKVEAGS</sequence>
<evidence type="ECO:0000313" key="3">
    <source>
        <dbReference type="EMBL" id="UWQ59769.1"/>
    </source>
</evidence>
<dbReference type="AlphaFoldDB" id="A0A9Q9HHE3"/>